<gene>
    <name evidence="3" type="ORF">A3I40_04225</name>
</gene>
<proteinExistence type="predicted"/>
<keyword evidence="1" id="KW-0472">Membrane</keyword>
<feature type="transmembrane region" description="Helical" evidence="1">
    <location>
        <begin position="12"/>
        <end position="38"/>
    </location>
</feature>
<accession>A0A1F7V8R0</accession>
<dbReference type="STRING" id="1802407.A3I40_04225"/>
<dbReference type="InterPro" id="IPR018649">
    <property type="entry name" value="SHOCT"/>
</dbReference>
<evidence type="ECO:0000313" key="3">
    <source>
        <dbReference type="EMBL" id="OGL86906.1"/>
    </source>
</evidence>
<dbReference type="EMBL" id="MGEP01000040">
    <property type="protein sequence ID" value="OGL86906.1"/>
    <property type="molecule type" value="Genomic_DNA"/>
</dbReference>
<evidence type="ECO:0000256" key="1">
    <source>
        <dbReference type="SAM" id="Phobius"/>
    </source>
</evidence>
<dbReference type="Proteomes" id="UP000178723">
    <property type="component" value="Unassembled WGS sequence"/>
</dbReference>
<sequence length="80" mass="9140">MMGNFGTYGYGTSFFGFFGMLIMILFWVLVIVAIVALIRWLMIQGQNTGPSHSAIDILKERYAKGEINKEEFESKKRDLV</sequence>
<reference evidence="3 4" key="1">
    <citation type="journal article" date="2016" name="Nat. Commun.">
        <title>Thousands of microbial genomes shed light on interconnected biogeochemical processes in an aquifer system.</title>
        <authorList>
            <person name="Anantharaman K."/>
            <person name="Brown C.T."/>
            <person name="Hug L.A."/>
            <person name="Sharon I."/>
            <person name="Castelle C.J."/>
            <person name="Probst A.J."/>
            <person name="Thomas B.C."/>
            <person name="Singh A."/>
            <person name="Wilkins M.J."/>
            <person name="Karaoz U."/>
            <person name="Brodie E.L."/>
            <person name="Williams K.H."/>
            <person name="Hubbard S.S."/>
            <person name="Banfield J.F."/>
        </authorList>
    </citation>
    <scope>NUCLEOTIDE SEQUENCE [LARGE SCALE GENOMIC DNA]</scope>
</reference>
<evidence type="ECO:0000313" key="4">
    <source>
        <dbReference type="Proteomes" id="UP000178723"/>
    </source>
</evidence>
<feature type="domain" description="SHOCT" evidence="2">
    <location>
        <begin position="54"/>
        <end position="79"/>
    </location>
</feature>
<keyword evidence="1" id="KW-1133">Transmembrane helix</keyword>
<organism evidence="3 4">
    <name type="scientific">Candidatus Uhrbacteria bacterium RIFCSPLOWO2_02_FULL_48_12</name>
    <dbReference type="NCBI Taxonomy" id="1802407"/>
    <lineage>
        <taxon>Bacteria</taxon>
        <taxon>Candidatus Uhriibacteriota</taxon>
    </lineage>
</organism>
<dbReference type="AlphaFoldDB" id="A0A1F7V8R0"/>
<name>A0A1F7V8R0_9BACT</name>
<protein>
    <recommendedName>
        <fullName evidence="2">SHOCT domain-containing protein</fullName>
    </recommendedName>
</protein>
<keyword evidence="1" id="KW-0812">Transmembrane</keyword>
<evidence type="ECO:0000259" key="2">
    <source>
        <dbReference type="Pfam" id="PF09851"/>
    </source>
</evidence>
<dbReference type="Pfam" id="PF09851">
    <property type="entry name" value="SHOCT"/>
    <property type="match status" value="1"/>
</dbReference>
<comment type="caution">
    <text evidence="3">The sequence shown here is derived from an EMBL/GenBank/DDBJ whole genome shotgun (WGS) entry which is preliminary data.</text>
</comment>